<keyword evidence="1" id="KW-1133">Transmembrane helix</keyword>
<keyword evidence="1" id="KW-0812">Transmembrane</keyword>
<evidence type="ECO:0000256" key="1">
    <source>
        <dbReference type="SAM" id="Phobius"/>
    </source>
</evidence>
<name>A0A212J5S4_9BACT</name>
<dbReference type="EMBL" id="FLUM01000001">
    <property type="protein sequence ID" value="SBV94790.1"/>
    <property type="molecule type" value="Genomic_DNA"/>
</dbReference>
<accession>A0A212J5S4</accession>
<gene>
    <name evidence="3" type="ORF">KL86DYS1_11225</name>
</gene>
<reference evidence="3" key="1">
    <citation type="submission" date="2016-04" db="EMBL/GenBank/DDBJ databases">
        <authorList>
            <person name="Evans L.H."/>
            <person name="Alamgir A."/>
            <person name="Owens N."/>
            <person name="Weber N.D."/>
            <person name="Virtaneva K."/>
            <person name="Barbian K."/>
            <person name="Babar A."/>
            <person name="Rosenke K."/>
        </authorList>
    </citation>
    <scope>NUCLEOTIDE SEQUENCE</scope>
    <source>
        <strain evidence="3">86-1</strain>
    </source>
</reference>
<proteinExistence type="predicted"/>
<keyword evidence="1" id="KW-0472">Membrane</keyword>
<evidence type="ECO:0000313" key="3">
    <source>
        <dbReference type="EMBL" id="SBV94790.1"/>
    </source>
</evidence>
<organism evidence="3">
    <name type="scientific">uncultured Dysgonomonas sp</name>
    <dbReference type="NCBI Taxonomy" id="206096"/>
    <lineage>
        <taxon>Bacteria</taxon>
        <taxon>Pseudomonadati</taxon>
        <taxon>Bacteroidota</taxon>
        <taxon>Bacteroidia</taxon>
        <taxon>Bacteroidales</taxon>
        <taxon>Dysgonomonadaceae</taxon>
        <taxon>Dysgonomonas</taxon>
        <taxon>environmental samples</taxon>
    </lineage>
</organism>
<dbReference type="RefSeq" id="WP_296939070.1">
    <property type="nucleotide sequence ID" value="NZ_LT599032.1"/>
</dbReference>
<dbReference type="InterPro" id="IPR025645">
    <property type="entry name" value="DUF4349"/>
</dbReference>
<dbReference type="AlphaFoldDB" id="A0A212J5S4"/>
<evidence type="ECO:0000259" key="2">
    <source>
        <dbReference type="Pfam" id="PF14257"/>
    </source>
</evidence>
<sequence>MKNITNLFIIAIIGFSGMLSCGNSNKSNLSEQSYEMSMTAVEDEKSSADQALDEAYEVVKKEKAPATTLKFTPPQIIPNFITSSAAVATYDDGIHKFVRTASTKFKVREVVSATQKIEDIALKNRGFIIKSAINNDNLYSETVNISKDSSIVNYSCNLIATIELKVPALLLDSVLRQIAPLAVLVDYRTVDAQDVTVKLMSDQLAQIRLAKRQKRISNAISTTGRKLDDVMVAEDALDASLEDADRKVISEYMTNEQIAYSTISISMYQDRIEYSEKILRKTAVKEYTQGFGSKLLDALAGGWSIISAIFLMLVYVWPLIIVSAIGVFIFLKIRKRNKQK</sequence>
<dbReference type="Pfam" id="PF14257">
    <property type="entry name" value="DUF4349"/>
    <property type="match status" value="1"/>
</dbReference>
<feature type="domain" description="DUF4349" evidence="2">
    <location>
        <begin position="96"/>
        <end position="329"/>
    </location>
</feature>
<dbReference type="PROSITE" id="PS51257">
    <property type="entry name" value="PROKAR_LIPOPROTEIN"/>
    <property type="match status" value="1"/>
</dbReference>
<feature type="transmembrane region" description="Helical" evidence="1">
    <location>
        <begin position="303"/>
        <end position="331"/>
    </location>
</feature>
<protein>
    <recommendedName>
        <fullName evidence="2">DUF4349 domain-containing protein</fullName>
    </recommendedName>
</protein>